<sequence>MTVWNNFTVVCDEFDELVAKKTLEKGAYLYLKKPFDENLVKYLWQFVLRKRIEKNKAKEGSKIHRDQMKIADISDNDMVGENEVQFGKKKDVSNSEVVRRKDYTEWTDDLHSKFMKAVKQLGEGRCYPKAILYVMNSPGLTRMQVASHLQKCRRNNWRSPKERKHIRRPSGQGSSSVSHEPKSSFRKFGTMPYLQENVPNQQRYQDQIQRGPEFPLPTLNINNIFAQEESSIQQLYHPQLQVQPHYLGIGNPFSSAQNNIGGELKQQHTPFFGMLGSQDPIMRNTHYRPNSVLNSEDHHSEKDYNFALNVTKGATYSCSRIVSDTDIGNTTMNDYNLNVNVNNVTTYSSTTMMPNTYVGNVTINELRATNANANFQQYAREQNMSDPRNIVDYLFQNLGPSGANLPNEQDSDFDQVYSDDQNLGPSGANLPNEQGSDFDQVYFDDQHNILCILNIYGIHFYYCAHIGFQEYWDHKDYNTMMSDTNVGNVTVNELGVANANFEEYFSEQNMSGSSNIIAAPDAVGSNEKENCDMCFDFDFDFDFDLNDVNFDNVDFLFLSQELPSCDLPNEQSNGFDQTYCDNQVSDLSNFA</sequence>
<dbReference type="NCBIfam" id="TIGR01557">
    <property type="entry name" value="myb_SHAQKYF"/>
    <property type="match status" value="1"/>
</dbReference>
<feature type="region of interest" description="Disordered" evidence="5">
    <location>
        <begin position="152"/>
        <end position="185"/>
    </location>
</feature>
<dbReference type="Proteomes" id="UP001234989">
    <property type="component" value="Chromosome 11"/>
</dbReference>
<keyword evidence="8" id="KW-1185">Reference proteome</keyword>
<dbReference type="GO" id="GO:0010597">
    <property type="term" value="P:green leaf volatile biosynthetic process"/>
    <property type="evidence" value="ECO:0007669"/>
    <property type="project" value="UniProtKB-ARBA"/>
</dbReference>
<dbReference type="GO" id="GO:0000976">
    <property type="term" value="F:transcription cis-regulatory region binding"/>
    <property type="evidence" value="ECO:0007669"/>
    <property type="project" value="UniProtKB-ARBA"/>
</dbReference>
<feature type="domain" description="Myb-like" evidence="6">
    <location>
        <begin position="105"/>
        <end position="152"/>
    </location>
</feature>
<keyword evidence="3" id="KW-0804">Transcription</keyword>
<dbReference type="Gene3D" id="1.10.10.60">
    <property type="entry name" value="Homeodomain-like"/>
    <property type="match status" value="1"/>
</dbReference>
<keyword evidence="2" id="KW-0805">Transcription regulation</keyword>
<evidence type="ECO:0000313" key="8">
    <source>
        <dbReference type="Proteomes" id="UP001234989"/>
    </source>
</evidence>
<accession>A0AAF0UZC7</accession>
<name>A0AAF0UZC7_SOLVR</name>
<evidence type="ECO:0000256" key="4">
    <source>
        <dbReference type="ARBA" id="ARBA00023242"/>
    </source>
</evidence>
<feature type="compositionally biased region" description="Basic residues" evidence="5">
    <location>
        <begin position="152"/>
        <end position="168"/>
    </location>
</feature>
<evidence type="ECO:0000256" key="1">
    <source>
        <dbReference type="ARBA" id="ARBA00004123"/>
    </source>
</evidence>
<gene>
    <name evidence="7" type="ORF">MTR67_047609</name>
</gene>
<evidence type="ECO:0000256" key="3">
    <source>
        <dbReference type="ARBA" id="ARBA00023163"/>
    </source>
</evidence>
<organism evidence="7 8">
    <name type="scientific">Solanum verrucosum</name>
    <dbReference type="NCBI Taxonomy" id="315347"/>
    <lineage>
        <taxon>Eukaryota</taxon>
        <taxon>Viridiplantae</taxon>
        <taxon>Streptophyta</taxon>
        <taxon>Embryophyta</taxon>
        <taxon>Tracheophyta</taxon>
        <taxon>Spermatophyta</taxon>
        <taxon>Magnoliopsida</taxon>
        <taxon>eudicotyledons</taxon>
        <taxon>Gunneridae</taxon>
        <taxon>Pentapetalae</taxon>
        <taxon>asterids</taxon>
        <taxon>lamiids</taxon>
        <taxon>Solanales</taxon>
        <taxon>Solanaceae</taxon>
        <taxon>Solanoideae</taxon>
        <taxon>Solaneae</taxon>
        <taxon>Solanum</taxon>
    </lineage>
</organism>
<dbReference type="InterPro" id="IPR006447">
    <property type="entry name" value="Myb_dom_plants"/>
</dbReference>
<dbReference type="PANTHER" id="PTHR31442:SF32">
    <property type="entry name" value="TWO-COMPONENT RESPONSE REGULATOR ORR21-LIKE"/>
    <property type="match status" value="1"/>
</dbReference>
<dbReference type="GO" id="GO:0003700">
    <property type="term" value="F:DNA-binding transcription factor activity"/>
    <property type="evidence" value="ECO:0007669"/>
    <property type="project" value="InterPro"/>
</dbReference>
<reference evidence="7" key="1">
    <citation type="submission" date="2023-08" db="EMBL/GenBank/DDBJ databases">
        <title>A de novo genome assembly of Solanum verrucosum Schlechtendal, a Mexican diploid species geographically isolated from the other diploid A-genome species in potato relatives.</title>
        <authorList>
            <person name="Hosaka K."/>
        </authorList>
    </citation>
    <scope>NUCLEOTIDE SEQUENCE</scope>
    <source>
        <tissue evidence="7">Young leaves</tissue>
    </source>
</reference>
<dbReference type="InterPro" id="IPR001005">
    <property type="entry name" value="SANT/Myb"/>
</dbReference>
<proteinExistence type="predicted"/>
<dbReference type="PANTHER" id="PTHR31442">
    <property type="entry name" value="HOMEODOMAIN-LIKE SUPERFAMILY PROTEIN-RELATED"/>
    <property type="match status" value="1"/>
</dbReference>
<evidence type="ECO:0000256" key="2">
    <source>
        <dbReference type="ARBA" id="ARBA00023015"/>
    </source>
</evidence>
<dbReference type="InterPro" id="IPR044841">
    <property type="entry name" value="LUX/BOA-like"/>
</dbReference>
<protein>
    <recommendedName>
        <fullName evidence="6">Myb-like domain-containing protein</fullName>
    </recommendedName>
</protein>
<dbReference type="SUPFAM" id="SSF46689">
    <property type="entry name" value="Homeodomain-like"/>
    <property type="match status" value="1"/>
</dbReference>
<evidence type="ECO:0000256" key="5">
    <source>
        <dbReference type="SAM" id="MobiDB-lite"/>
    </source>
</evidence>
<dbReference type="InterPro" id="IPR009057">
    <property type="entry name" value="Homeodomain-like_sf"/>
</dbReference>
<comment type="subcellular location">
    <subcellularLocation>
        <location evidence="1">Nucleus</location>
    </subcellularLocation>
</comment>
<evidence type="ECO:0000313" key="7">
    <source>
        <dbReference type="EMBL" id="WMV54224.1"/>
    </source>
</evidence>
<keyword evidence="4" id="KW-0539">Nucleus</keyword>
<dbReference type="AlphaFoldDB" id="A0AAF0UZC7"/>
<dbReference type="Pfam" id="PF00249">
    <property type="entry name" value="Myb_DNA-binding"/>
    <property type="match status" value="1"/>
</dbReference>
<dbReference type="EMBL" id="CP133622">
    <property type="protein sequence ID" value="WMV54224.1"/>
    <property type="molecule type" value="Genomic_DNA"/>
</dbReference>
<dbReference type="GO" id="GO:0005634">
    <property type="term" value="C:nucleus"/>
    <property type="evidence" value="ECO:0007669"/>
    <property type="project" value="UniProtKB-SubCell"/>
</dbReference>
<dbReference type="FunFam" id="1.10.10.60:FF:000007">
    <property type="entry name" value="Two-component response regulator"/>
    <property type="match status" value="1"/>
</dbReference>
<evidence type="ECO:0000259" key="6">
    <source>
        <dbReference type="Pfam" id="PF00249"/>
    </source>
</evidence>